<dbReference type="AlphaFoldDB" id="A0A3M2KYD8"/>
<dbReference type="EMBL" id="RFFG01000232">
    <property type="protein sequence ID" value="RMI30281.1"/>
    <property type="molecule type" value="Genomic_DNA"/>
</dbReference>
<evidence type="ECO:0000313" key="1">
    <source>
        <dbReference type="EMBL" id="RMI30281.1"/>
    </source>
</evidence>
<name>A0A3M2KYD8_9ACTN</name>
<sequence length="192" mass="20912">MSVMSENEALLRRIESDETLADLLVWPGDFDIGRREPVEDVFLASGMSLTPVAGDDAGGTYFLCGGADGPVLYGDSEGNGALMAADLTQAVTLIAALPYWRDLGHGWSIEEGEESLGEDHPELPEYRAELLVLLAGLGIVPPSNERLVERFRTAARRTVPDFQLQCRHDDAHGVYVSTYDPLFKDFAALGSR</sequence>
<protein>
    <submittedName>
        <fullName evidence="1">Uncharacterized protein</fullName>
    </submittedName>
</protein>
<accession>A0A3M2KYD8</accession>
<organism evidence="1 2">
    <name type="scientific">Actinomadura harenae</name>
    <dbReference type="NCBI Taxonomy" id="2483351"/>
    <lineage>
        <taxon>Bacteria</taxon>
        <taxon>Bacillati</taxon>
        <taxon>Actinomycetota</taxon>
        <taxon>Actinomycetes</taxon>
        <taxon>Streptosporangiales</taxon>
        <taxon>Thermomonosporaceae</taxon>
        <taxon>Actinomadura</taxon>
    </lineage>
</organism>
<reference evidence="1 2" key="1">
    <citation type="submission" date="2018-10" db="EMBL/GenBank/DDBJ databases">
        <title>Isolation from soil.</title>
        <authorList>
            <person name="Hu J."/>
        </authorList>
    </citation>
    <scope>NUCLEOTIDE SEQUENCE [LARGE SCALE GENOMIC DNA]</scope>
    <source>
        <strain evidence="1 2">NEAU-Ht49</strain>
    </source>
</reference>
<keyword evidence="2" id="KW-1185">Reference proteome</keyword>
<dbReference type="Proteomes" id="UP000282674">
    <property type="component" value="Unassembled WGS sequence"/>
</dbReference>
<evidence type="ECO:0000313" key="2">
    <source>
        <dbReference type="Proteomes" id="UP000282674"/>
    </source>
</evidence>
<gene>
    <name evidence="1" type="ORF">EBO15_43000</name>
</gene>
<comment type="caution">
    <text evidence="1">The sequence shown here is derived from an EMBL/GenBank/DDBJ whole genome shotgun (WGS) entry which is preliminary data.</text>
</comment>
<proteinExistence type="predicted"/>